<protein>
    <submittedName>
        <fullName evidence="1">BYS1 domain protein</fullName>
    </submittedName>
</protein>
<dbReference type="EMBL" id="BSXG01000092">
    <property type="protein sequence ID" value="GME40249.1"/>
    <property type="molecule type" value="Genomic_DNA"/>
</dbReference>
<evidence type="ECO:0000313" key="1">
    <source>
        <dbReference type="EMBL" id="GME40249.1"/>
    </source>
</evidence>
<dbReference type="Proteomes" id="UP001165186">
    <property type="component" value="Unassembled WGS sequence"/>
</dbReference>
<evidence type="ECO:0000313" key="2">
    <source>
        <dbReference type="Proteomes" id="UP001165186"/>
    </source>
</evidence>
<accession>A0ACB5SGZ7</accession>
<gene>
    <name evidence="1" type="primary">g7880</name>
    <name evidence="1" type="ORF">NpPPO83_00007880</name>
</gene>
<sequence>MKSFAYLLVLLVAFFSAVASAQWTGLVINKCSYPLYAKTTRQIDPDGLGLDSKIVEVPANGGTYSAAWLPQFGNGEDLSNAGAKGVTIKLEKANDPGFVTGHVYQIEYTPYWYKTTDNKKLSADLSVVDGNPLANVNRYLAITVGGAILDPHRCESSITAFNHHSVLLCEAGADPCLYEWQRHHERNVMPADESCPPMNTKPECSHPIECSVGEAGQVQFTACA</sequence>
<comment type="caution">
    <text evidence="1">The sequence shown here is derived from an EMBL/GenBank/DDBJ whole genome shotgun (WGS) entry which is preliminary data.</text>
</comment>
<organism evidence="1 2">
    <name type="scientific">Neofusicoccum parvum</name>
    <dbReference type="NCBI Taxonomy" id="310453"/>
    <lineage>
        <taxon>Eukaryota</taxon>
        <taxon>Fungi</taxon>
        <taxon>Dikarya</taxon>
        <taxon>Ascomycota</taxon>
        <taxon>Pezizomycotina</taxon>
        <taxon>Dothideomycetes</taxon>
        <taxon>Dothideomycetes incertae sedis</taxon>
        <taxon>Botryosphaeriales</taxon>
        <taxon>Botryosphaeriaceae</taxon>
        <taxon>Neofusicoccum</taxon>
    </lineage>
</organism>
<keyword evidence="2" id="KW-1185">Reference proteome</keyword>
<proteinExistence type="predicted"/>
<name>A0ACB5SGZ7_9PEZI</name>
<reference evidence="1" key="1">
    <citation type="submission" date="2024-09" db="EMBL/GenBank/DDBJ databases">
        <title>Draft Genome Sequences of Neofusicoccum parvum.</title>
        <authorList>
            <person name="Ashida A."/>
            <person name="Camagna M."/>
            <person name="Tanaka A."/>
            <person name="Takemoto D."/>
        </authorList>
    </citation>
    <scope>NUCLEOTIDE SEQUENCE</scope>
    <source>
        <strain evidence="1">PPO83</strain>
    </source>
</reference>